<dbReference type="AlphaFoldDB" id="A0A1Y6CKG6"/>
<organism evidence="2 3">
    <name type="scientific">Pseudobacteriovorax antillogorgiicola</name>
    <dbReference type="NCBI Taxonomy" id="1513793"/>
    <lineage>
        <taxon>Bacteria</taxon>
        <taxon>Pseudomonadati</taxon>
        <taxon>Bdellovibrionota</taxon>
        <taxon>Oligoflexia</taxon>
        <taxon>Oligoflexales</taxon>
        <taxon>Pseudobacteriovoracaceae</taxon>
        <taxon>Pseudobacteriovorax</taxon>
    </lineage>
</organism>
<evidence type="ECO:0000313" key="2">
    <source>
        <dbReference type="EMBL" id="SMF72815.1"/>
    </source>
</evidence>
<gene>
    <name evidence="2" type="ORF">SAMN06296036_12735</name>
</gene>
<sequence length="373" mass="42405">MQRSLIKLLLLFSSTAFAETSLESYELLSIPDSRVGWFSNMGSHYKNTSSQSPTEDRSFKGSADETITPFVKLGLDYSYLGLKYTRLEFQYGYQFAMSDNGSQWAEGLNLDALNQRVLNRSHHLGATGTYQLHDFELGLESYLVLARSGLNTLSTSDGQSKLESRSTERFSVYPQLSYRWLDHRFSIKSVLMQDYNEVLEYLSFKTFGNDNLSLALAHEFTFRYGLTVQSELLSVDYTFNDPLLNRTRQAIQISLSQPFMKDLLAHLQLALFRDEFSAGRFESQVNTGLGTNGISPSLIKSDRNDQGQLLAVGLNWNLKGLELYSKLQYINVDADSQANDIQSNEVMFGINFGKRLHKDQSLMQDLVRLNTSY</sequence>
<keyword evidence="3" id="KW-1185">Reference proteome</keyword>
<dbReference type="EMBL" id="FWZT01000027">
    <property type="protein sequence ID" value="SMF72815.1"/>
    <property type="molecule type" value="Genomic_DNA"/>
</dbReference>
<feature type="signal peptide" evidence="1">
    <location>
        <begin position="1"/>
        <end position="18"/>
    </location>
</feature>
<feature type="chain" id="PRO_5012734910" description="Beta-barrel porin 2" evidence="1">
    <location>
        <begin position="19"/>
        <end position="373"/>
    </location>
</feature>
<dbReference type="Proteomes" id="UP000192907">
    <property type="component" value="Unassembled WGS sequence"/>
</dbReference>
<reference evidence="3" key="1">
    <citation type="submission" date="2017-04" db="EMBL/GenBank/DDBJ databases">
        <authorList>
            <person name="Varghese N."/>
            <person name="Submissions S."/>
        </authorList>
    </citation>
    <scope>NUCLEOTIDE SEQUENCE [LARGE SCALE GENOMIC DNA]</scope>
    <source>
        <strain evidence="3">RKEM611</strain>
    </source>
</reference>
<evidence type="ECO:0000256" key="1">
    <source>
        <dbReference type="SAM" id="SignalP"/>
    </source>
</evidence>
<protein>
    <recommendedName>
        <fullName evidence="4">Beta-barrel porin 2</fullName>
    </recommendedName>
</protein>
<proteinExistence type="predicted"/>
<keyword evidence="1" id="KW-0732">Signal</keyword>
<evidence type="ECO:0000313" key="3">
    <source>
        <dbReference type="Proteomes" id="UP000192907"/>
    </source>
</evidence>
<name>A0A1Y6CKG6_9BACT</name>
<dbReference type="RefSeq" id="WP_132324414.1">
    <property type="nucleotide sequence ID" value="NZ_SLZT01000027.1"/>
</dbReference>
<evidence type="ECO:0008006" key="4">
    <source>
        <dbReference type="Google" id="ProtNLM"/>
    </source>
</evidence>
<accession>A0A1Y6CKG6</accession>